<dbReference type="RefSeq" id="WP_131511123.1">
    <property type="nucleotide sequence ID" value="NZ_SJKD01000001.1"/>
</dbReference>
<dbReference type="InterPro" id="IPR009057">
    <property type="entry name" value="Homeodomain-like_sf"/>
</dbReference>
<protein>
    <submittedName>
        <fullName evidence="6">AraC family transcriptional regulator</fullName>
    </submittedName>
</protein>
<evidence type="ECO:0000313" key="6">
    <source>
        <dbReference type="EMBL" id="TCC52375.1"/>
    </source>
</evidence>
<dbReference type="Gene3D" id="1.10.10.60">
    <property type="entry name" value="Homeodomain-like"/>
    <property type="match status" value="2"/>
</dbReference>
<dbReference type="PANTHER" id="PTHR46796:SF2">
    <property type="entry name" value="TRANSCRIPTIONAL REGULATORY PROTEIN"/>
    <property type="match status" value="1"/>
</dbReference>
<dbReference type="SUPFAM" id="SSF46689">
    <property type="entry name" value="Homeodomain-like"/>
    <property type="match status" value="2"/>
</dbReference>
<dbReference type="GO" id="GO:0043565">
    <property type="term" value="F:sequence-specific DNA binding"/>
    <property type="evidence" value="ECO:0007669"/>
    <property type="project" value="InterPro"/>
</dbReference>
<dbReference type="GO" id="GO:0003700">
    <property type="term" value="F:DNA-binding transcription factor activity"/>
    <property type="evidence" value="ECO:0007669"/>
    <property type="project" value="InterPro"/>
</dbReference>
<proteinExistence type="predicted"/>
<dbReference type="PANTHER" id="PTHR46796">
    <property type="entry name" value="HTH-TYPE TRANSCRIPTIONAL ACTIVATOR RHAS-RELATED"/>
    <property type="match status" value="1"/>
</dbReference>
<dbReference type="InterPro" id="IPR037923">
    <property type="entry name" value="HTH-like"/>
</dbReference>
<dbReference type="Pfam" id="PF02311">
    <property type="entry name" value="AraC_binding"/>
    <property type="match status" value="1"/>
</dbReference>
<evidence type="ECO:0000313" key="7">
    <source>
        <dbReference type="Proteomes" id="UP000293342"/>
    </source>
</evidence>
<keyword evidence="2" id="KW-0238">DNA-binding</keyword>
<name>A0A4R0KAQ4_9ACTN</name>
<sequence>MEQVRMWRAPGEGRVLLMAGRTTRYAVDPRGEYVFGVVGGEPMRSWRGRQKRVVRPGQLVAWDPSYPHSGRSVDESRPWDARLMVIEVADLAALAEDAEADPLADVLFPEPVLNDPELAAGFLRLHATLEAPSSRLEQDERLVEWLRLLIDRTSAIRSARPAITSQDDRALRSALEYLADQPERNVGLDELAGVAGIGKFRLIRLFRQRTGLPPHALQLAHRIRAARRLLEAGVPIAEAAEATGFADQSHLHRHFQRSLGMTPAEYQHRFG</sequence>
<dbReference type="InterPro" id="IPR018060">
    <property type="entry name" value="HTH_AraC"/>
</dbReference>
<keyword evidence="3" id="KW-0010">Activator</keyword>
<reference evidence="6 7" key="1">
    <citation type="submission" date="2019-02" db="EMBL/GenBank/DDBJ databases">
        <title>Kribbella capetownensis sp. nov. and Kribbella speibonae sp. nov., isolated from soil.</title>
        <authorList>
            <person name="Curtis S.M."/>
            <person name="Norton I."/>
            <person name="Everest G.J."/>
            <person name="Meyers P.R."/>
        </authorList>
    </citation>
    <scope>NUCLEOTIDE SEQUENCE [LARGE SCALE GENOMIC DNA]</scope>
    <source>
        <strain evidence="6 7">YM53</strain>
    </source>
</reference>
<evidence type="ECO:0000256" key="2">
    <source>
        <dbReference type="ARBA" id="ARBA00023125"/>
    </source>
</evidence>
<dbReference type="Pfam" id="PF12833">
    <property type="entry name" value="HTH_18"/>
    <property type="match status" value="1"/>
</dbReference>
<evidence type="ECO:0000256" key="1">
    <source>
        <dbReference type="ARBA" id="ARBA00023015"/>
    </source>
</evidence>
<keyword evidence="7" id="KW-1185">Reference proteome</keyword>
<dbReference type="AlphaFoldDB" id="A0A4R0KAQ4"/>
<dbReference type="PROSITE" id="PS01124">
    <property type="entry name" value="HTH_ARAC_FAMILY_2"/>
    <property type="match status" value="1"/>
</dbReference>
<organism evidence="6 7">
    <name type="scientific">Kribbella capetownensis</name>
    <dbReference type="NCBI Taxonomy" id="1572659"/>
    <lineage>
        <taxon>Bacteria</taxon>
        <taxon>Bacillati</taxon>
        <taxon>Actinomycetota</taxon>
        <taxon>Actinomycetes</taxon>
        <taxon>Propionibacteriales</taxon>
        <taxon>Kribbellaceae</taxon>
        <taxon>Kribbella</taxon>
    </lineage>
</organism>
<dbReference type="InterPro" id="IPR050204">
    <property type="entry name" value="AraC_XylS_family_regulators"/>
</dbReference>
<gene>
    <name evidence="6" type="ORF">E0H75_00895</name>
</gene>
<feature type="domain" description="HTH araC/xylS-type" evidence="5">
    <location>
        <begin position="172"/>
        <end position="269"/>
    </location>
</feature>
<dbReference type="SMART" id="SM00342">
    <property type="entry name" value="HTH_ARAC"/>
    <property type="match status" value="1"/>
</dbReference>
<dbReference type="InterPro" id="IPR003313">
    <property type="entry name" value="AraC-bd"/>
</dbReference>
<dbReference type="PROSITE" id="PS00041">
    <property type="entry name" value="HTH_ARAC_FAMILY_1"/>
    <property type="match status" value="1"/>
</dbReference>
<evidence type="ECO:0000259" key="5">
    <source>
        <dbReference type="PROSITE" id="PS01124"/>
    </source>
</evidence>
<dbReference type="SUPFAM" id="SSF51215">
    <property type="entry name" value="Regulatory protein AraC"/>
    <property type="match status" value="1"/>
</dbReference>
<evidence type="ECO:0000256" key="3">
    <source>
        <dbReference type="ARBA" id="ARBA00023159"/>
    </source>
</evidence>
<dbReference type="Proteomes" id="UP000293342">
    <property type="component" value="Unassembled WGS sequence"/>
</dbReference>
<evidence type="ECO:0000256" key="4">
    <source>
        <dbReference type="ARBA" id="ARBA00023163"/>
    </source>
</evidence>
<keyword evidence="4" id="KW-0804">Transcription</keyword>
<dbReference type="OrthoDB" id="2559672at2"/>
<comment type="caution">
    <text evidence="6">The sequence shown here is derived from an EMBL/GenBank/DDBJ whole genome shotgun (WGS) entry which is preliminary data.</text>
</comment>
<dbReference type="EMBL" id="SJKD01000001">
    <property type="protein sequence ID" value="TCC52375.1"/>
    <property type="molecule type" value="Genomic_DNA"/>
</dbReference>
<accession>A0A4R0KAQ4</accession>
<keyword evidence="1" id="KW-0805">Transcription regulation</keyword>
<dbReference type="InterPro" id="IPR018062">
    <property type="entry name" value="HTH_AraC-typ_CS"/>
</dbReference>